<dbReference type="Ensembl" id="ENSSAUT00010028044.1">
    <property type="protein sequence ID" value="ENSSAUP00010026567.1"/>
    <property type="gene ID" value="ENSSAUG00010011522.1"/>
</dbReference>
<dbReference type="InterPro" id="IPR014720">
    <property type="entry name" value="dsRBD_dom"/>
</dbReference>
<keyword evidence="4 6" id="KW-0067">ATP-binding</keyword>
<name>A0A671VLJ6_SPAAU</name>
<dbReference type="AlphaFoldDB" id="A0A671VLJ6"/>
<organism evidence="9 10">
    <name type="scientific">Sparus aurata</name>
    <name type="common">Gilthead sea bream</name>
    <dbReference type="NCBI Taxonomy" id="8175"/>
    <lineage>
        <taxon>Eukaryota</taxon>
        <taxon>Metazoa</taxon>
        <taxon>Chordata</taxon>
        <taxon>Craniata</taxon>
        <taxon>Vertebrata</taxon>
        <taxon>Euteleostomi</taxon>
        <taxon>Actinopterygii</taxon>
        <taxon>Neopterygii</taxon>
        <taxon>Teleostei</taxon>
        <taxon>Neoteleostei</taxon>
        <taxon>Acanthomorphata</taxon>
        <taxon>Eupercaria</taxon>
        <taxon>Spariformes</taxon>
        <taxon>Sparidae</taxon>
        <taxon>Sparus</taxon>
    </lineage>
</organism>
<evidence type="ECO:0000256" key="6">
    <source>
        <dbReference type="PROSITE-ProRule" id="PRU10141"/>
    </source>
</evidence>
<dbReference type="Gene3D" id="3.30.160.20">
    <property type="match status" value="1"/>
</dbReference>
<dbReference type="InterPro" id="IPR017441">
    <property type="entry name" value="Protein_kinase_ATP_BS"/>
</dbReference>
<dbReference type="SUPFAM" id="SSF54768">
    <property type="entry name" value="dsRNA-binding domain-like"/>
    <property type="match status" value="1"/>
</dbReference>
<protein>
    <recommendedName>
        <fullName evidence="11">Eukaryotic translation initiation factor 2-alpha kinase 2</fullName>
    </recommendedName>
</protein>
<keyword evidence="5" id="KW-0694">RNA-binding</keyword>
<dbReference type="PROSITE" id="PS00107">
    <property type="entry name" value="PROTEIN_KINASE_ATP"/>
    <property type="match status" value="1"/>
</dbReference>
<dbReference type="SMART" id="SM00358">
    <property type="entry name" value="DSRM"/>
    <property type="match status" value="1"/>
</dbReference>
<evidence type="ECO:0000256" key="1">
    <source>
        <dbReference type="ARBA" id="ARBA00022679"/>
    </source>
</evidence>
<dbReference type="GO" id="GO:0004694">
    <property type="term" value="F:eukaryotic translation initiation factor 2alpha kinase activity"/>
    <property type="evidence" value="ECO:0007669"/>
    <property type="project" value="TreeGrafter"/>
</dbReference>
<dbReference type="InterPro" id="IPR044452">
    <property type="entry name" value="EIF2AK2_DSRM_1"/>
</dbReference>
<dbReference type="GeneTree" id="ENSGT00940000163863"/>
<dbReference type="Gene3D" id="1.10.510.10">
    <property type="entry name" value="Transferase(Phosphotransferase) domain 1"/>
    <property type="match status" value="1"/>
</dbReference>
<evidence type="ECO:0000256" key="2">
    <source>
        <dbReference type="ARBA" id="ARBA00022741"/>
    </source>
</evidence>
<evidence type="ECO:0000256" key="3">
    <source>
        <dbReference type="ARBA" id="ARBA00022777"/>
    </source>
</evidence>
<dbReference type="GO" id="GO:0005737">
    <property type="term" value="C:cytoplasm"/>
    <property type="evidence" value="ECO:0007669"/>
    <property type="project" value="TreeGrafter"/>
</dbReference>
<dbReference type="CDD" id="cd19903">
    <property type="entry name" value="DSRM_EIF2AK2_rpt1"/>
    <property type="match status" value="1"/>
</dbReference>
<sequence length="426" mass="48962">METGNYVARLNEYAQKTRCGLVQYEELDPVGPDHDRIFTQRAVLNGKVYPDGVGRNKKEAKQNAAKNALERLMKNLSLTHETLHSGLLLCSPRVSPESLQSMEIDKTTIGRRRKASNSSKDQVLMCNSNVPFYRLNFCLNSSVNLDRFTSEYNPMECLGSGTFGCVYKARDKVLKRDFAVKIVRWEEKSLREVKTLSDLSHPNIIRYYTFWMEDSGYSPSHTSEMRSSEGLGESLKGSYLYIQMELCDTETLKKWIKQKNTRSPQDSNRQEESLNITQQIVTGVEYIHSMNEACKKASFPANILFGLDRKVKIGDFGLVTRDDDDDLRERTLFTGTPSYMAPEQIKRNYDRKVDIFPLGLMYFELLWKLSTGHKNLLLLFLQEQIIKSMLCEQPEDRPEASTLRAELEKWAQTMSTQKMLQANATN</sequence>
<dbReference type="Proteomes" id="UP000472265">
    <property type="component" value="Chromosome 15"/>
</dbReference>
<dbReference type="PANTHER" id="PTHR11042:SF166">
    <property type="entry name" value="EUKARYOTIC TRANSLATION INITIATION FACTOR 2-ALPHA KINASE 3"/>
    <property type="match status" value="1"/>
</dbReference>
<reference evidence="9" key="2">
    <citation type="submission" date="2025-08" db="UniProtKB">
        <authorList>
            <consortium name="Ensembl"/>
        </authorList>
    </citation>
    <scope>IDENTIFICATION</scope>
</reference>
<keyword evidence="10" id="KW-1185">Reference proteome</keyword>
<dbReference type="PROSITE" id="PS50137">
    <property type="entry name" value="DS_RBD"/>
    <property type="match status" value="1"/>
</dbReference>
<evidence type="ECO:0008006" key="11">
    <source>
        <dbReference type="Google" id="ProtNLM"/>
    </source>
</evidence>
<keyword evidence="1" id="KW-0808">Transferase</keyword>
<dbReference type="OMA" id="PSHTSEM"/>
<accession>A0A671VLJ6</accession>
<proteinExistence type="predicted"/>
<feature type="domain" description="Protein kinase" evidence="7">
    <location>
        <begin position="152"/>
        <end position="426"/>
    </location>
</feature>
<dbReference type="InterPro" id="IPR011009">
    <property type="entry name" value="Kinase-like_dom_sf"/>
</dbReference>
<evidence type="ECO:0000259" key="8">
    <source>
        <dbReference type="PROSITE" id="PS50137"/>
    </source>
</evidence>
<evidence type="ECO:0000259" key="7">
    <source>
        <dbReference type="PROSITE" id="PS50011"/>
    </source>
</evidence>
<evidence type="ECO:0000313" key="10">
    <source>
        <dbReference type="Proteomes" id="UP000472265"/>
    </source>
</evidence>
<reference evidence="9" key="1">
    <citation type="submission" date="2021-04" db="EMBL/GenBank/DDBJ databases">
        <authorList>
            <consortium name="Wellcome Sanger Institute Data Sharing"/>
        </authorList>
    </citation>
    <scope>NUCLEOTIDE SEQUENCE [LARGE SCALE GENOMIC DNA]</scope>
</reference>
<keyword evidence="3" id="KW-0418">Kinase</keyword>
<dbReference type="PROSITE" id="PS50011">
    <property type="entry name" value="PROTEIN_KINASE_DOM"/>
    <property type="match status" value="1"/>
</dbReference>
<dbReference type="Pfam" id="PF00035">
    <property type="entry name" value="dsrm"/>
    <property type="match status" value="1"/>
</dbReference>
<keyword evidence="2 6" id="KW-0547">Nucleotide-binding</keyword>
<evidence type="ECO:0000256" key="4">
    <source>
        <dbReference type="ARBA" id="ARBA00022840"/>
    </source>
</evidence>
<feature type="domain" description="DRBM" evidence="8">
    <location>
        <begin position="5"/>
        <end position="74"/>
    </location>
</feature>
<dbReference type="InterPro" id="IPR000719">
    <property type="entry name" value="Prot_kinase_dom"/>
</dbReference>
<dbReference type="GO" id="GO:0005524">
    <property type="term" value="F:ATP binding"/>
    <property type="evidence" value="ECO:0007669"/>
    <property type="project" value="UniProtKB-UniRule"/>
</dbReference>
<evidence type="ECO:0000313" key="9">
    <source>
        <dbReference type="Ensembl" id="ENSSAUP00010026567.1"/>
    </source>
</evidence>
<dbReference type="PANTHER" id="PTHR11042">
    <property type="entry name" value="EUKARYOTIC TRANSLATION INITIATION FACTOR 2-ALPHA KINASE EIF2-ALPHA KINASE -RELATED"/>
    <property type="match status" value="1"/>
</dbReference>
<dbReference type="InterPro" id="IPR050339">
    <property type="entry name" value="CC_SR_Kinase"/>
</dbReference>
<dbReference type="GO" id="GO:0005634">
    <property type="term" value="C:nucleus"/>
    <property type="evidence" value="ECO:0007669"/>
    <property type="project" value="TreeGrafter"/>
</dbReference>
<dbReference type="GO" id="GO:0003725">
    <property type="term" value="F:double-stranded RNA binding"/>
    <property type="evidence" value="ECO:0007669"/>
    <property type="project" value="InterPro"/>
</dbReference>
<dbReference type="Pfam" id="PF00069">
    <property type="entry name" value="Pkinase"/>
    <property type="match status" value="1"/>
</dbReference>
<dbReference type="Gene3D" id="3.30.200.20">
    <property type="entry name" value="Phosphorylase Kinase, domain 1"/>
    <property type="match status" value="1"/>
</dbReference>
<dbReference type="SUPFAM" id="SSF56112">
    <property type="entry name" value="Protein kinase-like (PK-like)"/>
    <property type="match status" value="1"/>
</dbReference>
<feature type="binding site" evidence="6">
    <location>
        <position position="181"/>
    </location>
    <ligand>
        <name>ATP</name>
        <dbReference type="ChEBI" id="CHEBI:30616"/>
    </ligand>
</feature>
<reference evidence="9" key="3">
    <citation type="submission" date="2025-09" db="UniProtKB">
        <authorList>
            <consortium name="Ensembl"/>
        </authorList>
    </citation>
    <scope>IDENTIFICATION</scope>
</reference>
<evidence type="ECO:0000256" key="5">
    <source>
        <dbReference type="PROSITE-ProRule" id="PRU00266"/>
    </source>
</evidence>